<dbReference type="Proteomes" id="UP001358324">
    <property type="component" value="Unassembled WGS sequence"/>
</dbReference>
<dbReference type="PANTHER" id="PTHR44758">
    <property type="entry name" value="NAD(P) TRANSHYDROGENASE SUBUNIT BETA"/>
    <property type="match status" value="1"/>
</dbReference>
<feature type="transmembrane region" description="Helical" evidence="2">
    <location>
        <begin position="77"/>
        <end position="98"/>
    </location>
</feature>
<keyword evidence="2" id="KW-0812">Transmembrane</keyword>
<feature type="transmembrane region" description="Helical" evidence="2">
    <location>
        <begin position="6"/>
        <end position="24"/>
    </location>
</feature>
<gene>
    <name evidence="4" type="ORF">V3391_17650</name>
</gene>
<keyword evidence="2" id="KW-0472">Membrane</keyword>
<dbReference type="RefSeq" id="WP_332079755.1">
    <property type="nucleotide sequence ID" value="NZ_JAZHBM010000051.1"/>
</dbReference>
<evidence type="ECO:0000259" key="3">
    <source>
        <dbReference type="Pfam" id="PF02233"/>
    </source>
</evidence>
<organism evidence="4 5">
    <name type="scientific">Luteimonas flava</name>
    <dbReference type="NCBI Taxonomy" id="3115822"/>
    <lineage>
        <taxon>Bacteria</taxon>
        <taxon>Pseudomonadati</taxon>
        <taxon>Pseudomonadota</taxon>
        <taxon>Gammaproteobacteria</taxon>
        <taxon>Lysobacterales</taxon>
        <taxon>Lysobacteraceae</taxon>
        <taxon>Luteimonas</taxon>
    </lineage>
</organism>
<sequence>GTAGLGLPLVALGVVVGGGIGAVLAKKVEMTKMPELVAAMHSLIGLAAVCIAVAAVSEPHAFGIAAVGEALPFGNRIELFIGTFVGAITFSGSVIAFGKLSGKYKFRL</sequence>
<dbReference type="EMBL" id="JAZHBM010000051">
    <property type="protein sequence ID" value="MEF3084019.1"/>
    <property type="molecule type" value="Genomic_DNA"/>
</dbReference>
<evidence type="ECO:0000256" key="2">
    <source>
        <dbReference type="SAM" id="Phobius"/>
    </source>
</evidence>
<feature type="transmembrane region" description="Helical" evidence="2">
    <location>
        <begin position="36"/>
        <end position="57"/>
    </location>
</feature>
<dbReference type="PANTHER" id="PTHR44758:SF1">
    <property type="entry name" value="NAD(P) TRANSHYDROGENASE SUBUNIT BETA"/>
    <property type="match status" value="1"/>
</dbReference>
<reference evidence="4 5" key="1">
    <citation type="submission" date="2024-01" db="EMBL/GenBank/DDBJ databases">
        <title>Novel species of the genus Luteimonas isolated from rivers.</title>
        <authorList>
            <person name="Lu H."/>
        </authorList>
    </citation>
    <scope>NUCLEOTIDE SEQUENCE [LARGE SCALE GENOMIC DNA]</scope>
    <source>
        <strain evidence="4 5">SMYT11W</strain>
    </source>
</reference>
<evidence type="ECO:0000313" key="5">
    <source>
        <dbReference type="Proteomes" id="UP001358324"/>
    </source>
</evidence>
<feature type="non-terminal residue" evidence="4">
    <location>
        <position position="108"/>
    </location>
</feature>
<evidence type="ECO:0000256" key="1">
    <source>
        <dbReference type="ARBA" id="ARBA00023027"/>
    </source>
</evidence>
<keyword evidence="1" id="KW-0520">NAD</keyword>
<comment type="caution">
    <text evidence="4">The sequence shown here is derived from an EMBL/GenBank/DDBJ whole genome shotgun (WGS) entry which is preliminary data.</text>
</comment>
<protein>
    <submittedName>
        <fullName evidence="4">NAD(P)(+) transhydrogenase (Re/Si-specific) subunit beta</fullName>
    </submittedName>
</protein>
<keyword evidence="2" id="KW-1133">Transmembrane helix</keyword>
<proteinExistence type="predicted"/>
<dbReference type="Pfam" id="PF02233">
    <property type="entry name" value="PNTB"/>
    <property type="match status" value="1"/>
</dbReference>
<accession>A0ABU7WJ84</accession>
<feature type="non-terminal residue" evidence="4">
    <location>
        <position position="1"/>
    </location>
</feature>
<keyword evidence="5" id="KW-1185">Reference proteome</keyword>
<evidence type="ECO:0000313" key="4">
    <source>
        <dbReference type="EMBL" id="MEF3084019.1"/>
    </source>
</evidence>
<dbReference type="InterPro" id="IPR034300">
    <property type="entry name" value="PNTB-like"/>
</dbReference>
<feature type="domain" description="NADP transhydrogenase beta-like" evidence="3">
    <location>
        <begin position="9"/>
        <end position="104"/>
    </location>
</feature>
<name>A0ABU7WJ84_9GAMM</name>